<gene>
    <name evidence="2" type="ORF">PTTW11_01447</name>
</gene>
<accession>A0A6S6VEV1</accession>
<sequence>MKPRSYNAKKTETRELKAAAKLYKKRMADEAKALRAAARERRDEERKARAQDLAAARALKKQQRDAATLQKARDRENKAKRKASSCPDAKTTKHRGVVGVESQPVVASAPPSPPPNMTTRGRRINKPAKYK</sequence>
<protein>
    <recommendedName>
        <fullName evidence="4">TolA</fullName>
    </recommendedName>
</protein>
<dbReference type="EMBL" id="HG992977">
    <property type="protein sequence ID" value="CAE7002820.1"/>
    <property type="molecule type" value="Genomic_DNA"/>
</dbReference>
<evidence type="ECO:0000256" key="1">
    <source>
        <dbReference type="SAM" id="MobiDB-lite"/>
    </source>
</evidence>
<dbReference type="AlphaFoldDB" id="A0A6S6VEV1"/>
<dbReference type="Proteomes" id="UP000472372">
    <property type="component" value="Chromosome 1"/>
</dbReference>
<organism evidence="2 3">
    <name type="scientific">Pyrenophora teres f. teres</name>
    <dbReference type="NCBI Taxonomy" id="97479"/>
    <lineage>
        <taxon>Eukaryota</taxon>
        <taxon>Fungi</taxon>
        <taxon>Dikarya</taxon>
        <taxon>Ascomycota</taxon>
        <taxon>Pezizomycotina</taxon>
        <taxon>Dothideomycetes</taxon>
        <taxon>Pleosporomycetidae</taxon>
        <taxon>Pleosporales</taxon>
        <taxon>Pleosporineae</taxon>
        <taxon>Pleosporaceae</taxon>
        <taxon>Pyrenophora</taxon>
    </lineage>
</organism>
<evidence type="ECO:0008006" key="4">
    <source>
        <dbReference type="Google" id="ProtNLM"/>
    </source>
</evidence>
<evidence type="ECO:0000313" key="3">
    <source>
        <dbReference type="Proteomes" id="UP000472372"/>
    </source>
</evidence>
<reference evidence="2" key="1">
    <citation type="submission" date="2021-02" db="EMBL/GenBank/DDBJ databases">
        <authorList>
            <person name="Syme A R."/>
            <person name="Syme A R."/>
            <person name="Moolhuijzen P."/>
        </authorList>
    </citation>
    <scope>NUCLEOTIDE SEQUENCE</scope>
    <source>
        <strain evidence="2">W1-1</strain>
    </source>
</reference>
<proteinExistence type="predicted"/>
<feature type="region of interest" description="Disordered" evidence="1">
    <location>
        <begin position="34"/>
        <end position="131"/>
    </location>
</feature>
<feature type="compositionally biased region" description="Basic and acidic residues" evidence="1">
    <location>
        <begin position="34"/>
        <end position="50"/>
    </location>
</feature>
<feature type="compositionally biased region" description="Basic residues" evidence="1">
    <location>
        <begin position="120"/>
        <end position="131"/>
    </location>
</feature>
<evidence type="ECO:0000313" key="2">
    <source>
        <dbReference type="EMBL" id="CAE7002820.1"/>
    </source>
</evidence>
<name>A0A6S6VEV1_9PLEO</name>